<gene>
    <name evidence="1" type="ORF">H6P81_010321</name>
</gene>
<evidence type="ECO:0008006" key="3">
    <source>
        <dbReference type="Google" id="ProtNLM"/>
    </source>
</evidence>
<keyword evidence="2" id="KW-1185">Reference proteome</keyword>
<sequence>MQAQLQAQAKRFMDVMRMPLSAFDGSSSQGVLQIGFWWRHFGEGCLVEAVWWRLFGGGCLVEAAWWMLFGGGDASRITCCPSGESIFGGHAVKRPPLVDRSHPHGSLSRPLATGESVFFIPCPDSSCEDEDVAAGLETFALQNALRTANQPSLPRTLADDFMDGGVVRNFHAPDTTLDTPLPFLFEWTTLLLGRCSRTRRNAGVYYGLWTSIFQYSCDASVVQGFLDSWSPEEKTLITCQGELSITLLDMDRIFGLPICGQFYDEVCPMVADLKDVWSSTLPYNCQYLFLAYHHLCRGSESRTLSTASWVSFWFRTEDDVVPAHDPWTAWHAAYEKGVATSRERTAMEQDVFYVLHVMPGKEDDVHLAALLSVWLSWFVFCTTSGDDL</sequence>
<accession>A0AAV7ERB9</accession>
<name>A0AAV7ERB9_ARIFI</name>
<dbReference type="AlphaFoldDB" id="A0AAV7ERB9"/>
<dbReference type="EMBL" id="JAINDJ010000004">
    <property type="protein sequence ID" value="KAG9450356.1"/>
    <property type="molecule type" value="Genomic_DNA"/>
</dbReference>
<protein>
    <recommendedName>
        <fullName evidence="3">Aminotransferase-like plant mobile domain-containing protein</fullName>
    </recommendedName>
</protein>
<evidence type="ECO:0000313" key="2">
    <source>
        <dbReference type="Proteomes" id="UP000825729"/>
    </source>
</evidence>
<dbReference type="Proteomes" id="UP000825729">
    <property type="component" value="Unassembled WGS sequence"/>
</dbReference>
<evidence type="ECO:0000313" key="1">
    <source>
        <dbReference type="EMBL" id="KAG9450356.1"/>
    </source>
</evidence>
<organism evidence="1 2">
    <name type="scientific">Aristolochia fimbriata</name>
    <name type="common">White veined hardy Dutchman's pipe vine</name>
    <dbReference type="NCBI Taxonomy" id="158543"/>
    <lineage>
        <taxon>Eukaryota</taxon>
        <taxon>Viridiplantae</taxon>
        <taxon>Streptophyta</taxon>
        <taxon>Embryophyta</taxon>
        <taxon>Tracheophyta</taxon>
        <taxon>Spermatophyta</taxon>
        <taxon>Magnoliopsida</taxon>
        <taxon>Magnoliidae</taxon>
        <taxon>Piperales</taxon>
        <taxon>Aristolochiaceae</taxon>
        <taxon>Aristolochia</taxon>
    </lineage>
</organism>
<reference evidence="1 2" key="1">
    <citation type="submission" date="2021-07" db="EMBL/GenBank/DDBJ databases">
        <title>The Aristolochia fimbriata genome: insights into angiosperm evolution, floral development and chemical biosynthesis.</title>
        <authorList>
            <person name="Jiao Y."/>
        </authorList>
    </citation>
    <scope>NUCLEOTIDE SEQUENCE [LARGE SCALE GENOMIC DNA]</scope>
    <source>
        <strain evidence="1">IBCAS-2021</strain>
        <tissue evidence="1">Leaf</tissue>
    </source>
</reference>
<proteinExistence type="predicted"/>
<comment type="caution">
    <text evidence="1">The sequence shown here is derived from an EMBL/GenBank/DDBJ whole genome shotgun (WGS) entry which is preliminary data.</text>
</comment>